<dbReference type="EMBL" id="LAZR01036669">
    <property type="protein sequence ID" value="KKL24241.1"/>
    <property type="molecule type" value="Genomic_DNA"/>
</dbReference>
<name>A0A0F9E2X0_9ZZZZ</name>
<protein>
    <submittedName>
        <fullName evidence="1">Uncharacterized protein</fullName>
    </submittedName>
</protein>
<gene>
    <name evidence="1" type="ORF">LCGC14_2417290</name>
</gene>
<reference evidence="1" key="1">
    <citation type="journal article" date="2015" name="Nature">
        <title>Complex archaea that bridge the gap between prokaryotes and eukaryotes.</title>
        <authorList>
            <person name="Spang A."/>
            <person name="Saw J.H."/>
            <person name="Jorgensen S.L."/>
            <person name="Zaremba-Niedzwiedzka K."/>
            <person name="Martijn J."/>
            <person name="Lind A.E."/>
            <person name="van Eijk R."/>
            <person name="Schleper C."/>
            <person name="Guy L."/>
            <person name="Ettema T.J."/>
        </authorList>
    </citation>
    <scope>NUCLEOTIDE SEQUENCE</scope>
</reference>
<sequence length="74" mass="7977">MKVEMKPIEQNPEVIITLSWEEAKVLRAVCGGTSGIGPGRSFLNGLAGGLLSIGISYHYGEAKEMTYNGKFDSE</sequence>
<comment type="caution">
    <text evidence="1">The sequence shown here is derived from an EMBL/GenBank/DDBJ whole genome shotgun (WGS) entry which is preliminary data.</text>
</comment>
<evidence type="ECO:0000313" key="1">
    <source>
        <dbReference type="EMBL" id="KKL24241.1"/>
    </source>
</evidence>
<proteinExistence type="predicted"/>
<accession>A0A0F9E2X0</accession>
<organism evidence="1">
    <name type="scientific">marine sediment metagenome</name>
    <dbReference type="NCBI Taxonomy" id="412755"/>
    <lineage>
        <taxon>unclassified sequences</taxon>
        <taxon>metagenomes</taxon>
        <taxon>ecological metagenomes</taxon>
    </lineage>
</organism>
<dbReference type="AlphaFoldDB" id="A0A0F9E2X0"/>